<gene>
    <name evidence="1" type="ORF">GCM10023258_39830</name>
</gene>
<evidence type="ECO:0000313" key="1">
    <source>
        <dbReference type="EMBL" id="GAA5036895.1"/>
    </source>
</evidence>
<sequence length="225" mass="25496">MTTPASDPYDLGQLLERRISAERFGRYRRAVPGGDSDAAALYVWNAEVASAFGLVIGQFEVILRNALNEQMVARQVASGRPGEWYDDRVTLNDPHRHDDVAKARSQILNAGKTETPGLMVAELMFGFWRFLLGPRHQTTLWAQSLRHAFPYLSPQRRSDVYDPVQRLNKLRNRMAHHEPVYAEPLADDHDQLLTVAGYIDPEAEAWLRDLSRVPALLDTRPALLP</sequence>
<comment type="caution">
    <text evidence="1">The sequence shown here is derived from an EMBL/GenBank/DDBJ whole genome shotgun (WGS) entry which is preliminary data.</text>
</comment>
<protein>
    <submittedName>
        <fullName evidence="1">Abi family protein</fullName>
    </submittedName>
</protein>
<proteinExistence type="predicted"/>
<dbReference type="Proteomes" id="UP001500427">
    <property type="component" value="Unassembled WGS sequence"/>
</dbReference>
<keyword evidence="2" id="KW-1185">Reference proteome</keyword>
<name>A0ABP9JMP8_9MICO</name>
<organism evidence="1 2">
    <name type="scientific">Terrabacter aeriphilus</name>
    <dbReference type="NCBI Taxonomy" id="515662"/>
    <lineage>
        <taxon>Bacteria</taxon>
        <taxon>Bacillati</taxon>
        <taxon>Actinomycetota</taxon>
        <taxon>Actinomycetes</taxon>
        <taxon>Micrococcales</taxon>
        <taxon>Intrasporangiaceae</taxon>
        <taxon>Terrabacter</taxon>
    </lineage>
</organism>
<reference evidence="2" key="1">
    <citation type="journal article" date="2019" name="Int. J. Syst. Evol. Microbiol.">
        <title>The Global Catalogue of Microorganisms (GCM) 10K type strain sequencing project: providing services to taxonomists for standard genome sequencing and annotation.</title>
        <authorList>
            <consortium name="The Broad Institute Genomics Platform"/>
            <consortium name="The Broad Institute Genome Sequencing Center for Infectious Disease"/>
            <person name="Wu L."/>
            <person name="Ma J."/>
        </authorList>
    </citation>
    <scope>NUCLEOTIDE SEQUENCE [LARGE SCALE GENOMIC DNA]</scope>
    <source>
        <strain evidence="2">JCM 17687</strain>
    </source>
</reference>
<accession>A0ABP9JMP8</accession>
<evidence type="ECO:0000313" key="2">
    <source>
        <dbReference type="Proteomes" id="UP001500427"/>
    </source>
</evidence>
<dbReference type="EMBL" id="BAABIW010000039">
    <property type="protein sequence ID" value="GAA5036895.1"/>
    <property type="molecule type" value="Genomic_DNA"/>
</dbReference>
<dbReference type="RefSeq" id="WP_345509312.1">
    <property type="nucleotide sequence ID" value="NZ_BAABIW010000039.1"/>
</dbReference>